<keyword evidence="7" id="KW-1185">Reference proteome</keyword>
<dbReference type="SUPFAM" id="SSF51366">
    <property type="entry name" value="Ribulose-phoshate binding barrel"/>
    <property type="match status" value="1"/>
</dbReference>
<organism evidence="6 7">
    <name type="scientific">Rhodopirellula bahusiensis</name>
    <dbReference type="NCBI Taxonomy" id="2014065"/>
    <lineage>
        <taxon>Bacteria</taxon>
        <taxon>Pseudomonadati</taxon>
        <taxon>Planctomycetota</taxon>
        <taxon>Planctomycetia</taxon>
        <taxon>Pirellulales</taxon>
        <taxon>Pirellulaceae</taxon>
        <taxon>Rhodopirellula</taxon>
    </lineage>
</organism>
<keyword evidence="2 5" id="KW-0028">Amino-acid biosynthesis</keyword>
<dbReference type="RefSeq" id="WP_099261395.1">
    <property type="nucleotide sequence ID" value="NZ_NIZW01000010.1"/>
</dbReference>
<proteinExistence type="inferred from homology"/>
<dbReference type="CDD" id="cd04723">
    <property type="entry name" value="HisA_HisF"/>
    <property type="match status" value="1"/>
</dbReference>
<dbReference type="GeneID" id="90609338"/>
<gene>
    <name evidence="6" type="ORF">CEE69_14685</name>
</gene>
<dbReference type="Pfam" id="PF00977">
    <property type="entry name" value="His_biosynth"/>
    <property type="match status" value="1"/>
</dbReference>
<dbReference type="InterPro" id="IPR006062">
    <property type="entry name" value="His_biosynth"/>
</dbReference>
<comment type="caution">
    <text evidence="6">The sequence shown here is derived from an EMBL/GenBank/DDBJ whole genome shotgun (WGS) entry which is preliminary data.</text>
</comment>
<evidence type="ECO:0000313" key="6">
    <source>
        <dbReference type="EMBL" id="PHQ34646.1"/>
    </source>
</evidence>
<dbReference type="GO" id="GO:0005737">
    <property type="term" value="C:cytoplasm"/>
    <property type="evidence" value="ECO:0007669"/>
    <property type="project" value="TreeGrafter"/>
</dbReference>
<keyword evidence="3 5" id="KW-0368">Histidine biosynthesis</keyword>
<accession>A0A2G1W6J1</accession>
<reference evidence="6 7" key="1">
    <citation type="submission" date="2017-06" db="EMBL/GenBank/DDBJ databases">
        <title>Description of Rhodopirellula bahusiensis sp. nov.</title>
        <authorList>
            <person name="Kizina J."/>
            <person name="Harder J."/>
        </authorList>
    </citation>
    <scope>NUCLEOTIDE SEQUENCE [LARGE SCALE GENOMIC DNA]</scope>
    <source>
        <strain evidence="6 7">SWK21</strain>
    </source>
</reference>
<evidence type="ECO:0000256" key="4">
    <source>
        <dbReference type="ARBA" id="ARBA00029440"/>
    </source>
</evidence>
<dbReference type="PANTHER" id="PTHR43090">
    <property type="entry name" value="1-(5-PHOSPHORIBOSYL)-5-[(5-PHOSPHORIBOSYLAMINO)METHYLIDENEAMINO] IMIDAZOLE-4-CARBOXAMIDE ISOMERASE"/>
    <property type="match status" value="1"/>
</dbReference>
<dbReference type="GO" id="GO:0000105">
    <property type="term" value="P:L-histidine biosynthetic process"/>
    <property type="evidence" value="ECO:0007669"/>
    <property type="project" value="UniProtKB-KW"/>
</dbReference>
<dbReference type="InterPro" id="IPR011060">
    <property type="entry name" value="RibuloseP-bd_barrel"/>
</dbReference>
<dbReference type="GO" id="GO:0000162">
    <property type="term" value="P:L-tryptophan biosynthetic process"/>
    <property type="evidence" value="ECO:0007669"/>
    <property type="project" value="TreeGrafter"/>
</dbReference>
<dbReference type="AlphaFoldDB" id="A0A2G1W6J1"/>
<evidence type="ECO:0000256" key="3">
    <source>
        <dbReference type="ARBA" id="ARBA00023102"/>
    </source>
</evidence>
<comment type="pathway">
    <text evidence="4">Amino-acid biosynthesis.</text>
</comment>
<dbReference type="PANTHER" id="PTHR43090:SF2">
    <property type="entry name" value="1-(5-PHOSPHORIBOSYL)-5-[(5-PHOSPHORIBOSYLAMINO)METHYLIDENEAMINO] IMIDAZOLE-4-CARBOXAMIDE ISOMERASE"/>
    <property type="match status" value="1"/>
</dbReference>
<dbReference type="Proteomes" id="UP000225740">
    <property type="component" value="Unassembled WGS sequence"/>
</dbReference>
<evidence type="ECO:0000313" key="7">
    <source>
        <dbReference type="Proteomes" id="UP000225740"/>
    </source>
</evidence>
<name>A0A2G1W6J1_9BACT</name>
<evidence type="ECO:0000256" key="1">
    <source>
        <dbReference type="ARBA" id="ARBA00009667"/>
    </source>
</evidence>
<dbReference type="InterPro" id="IPR013785">
    <property type="entry name" value="Aldolase_TIM"/>
</dbReference>
<dbReference type="EMBL" id="NIZW01000010">
    <property type="protein sequence ID" value="PHQ34646.1"/>
    <property type="molecule type" value="Genomic_DNA"/>
</dbReference>
<evidence type="ECO:0000256" key="2">
    <source>
        <dbReference type="ARBA" id="ARBA00022605"/>
    </source>
</evidence>
<dbReference type="InterPro" id="IPR044524">
    <property type="entry name" value="Isoase_HisA-like"/>
</dbReference>
<comment type="similarity">
    <text evidence="1 5">Belongs to the HisA/HisF family.</text>
</comment>
<dbReference type="GO" id="GO:0003949">
    <property type="term" value="F:1-(5-phosphoribosyl)-5-[(5-phosphoribosylamino)methylideneamino]imidazole-4-carboxamide isomerase activity"/>
    <property type="evidence" value="ECO:0007669"/>
    <property type="project" value="InterPro"/>
</dbReference>
<sequence length="264" mass="29018">MNETATPLSQRLRQHWNPVLDRLIGVIDLMNGVAVHGIAGKRTQYLPIAELPVDECSLLKWYRSIGIRRFYVADLDGLMGNGRQCEALLRMATELCAGETLWIDCGWSGAVLQEDRDWLAHMQSAITPDASLRWIIATESADSMAVLDRMLNIVPESRLTLSLDFRSGEFVGAESALKWLEAARERNIVETILLDVASVGSQSGPGNDGAFYELVSQFDDMSWITGGGIRHAEDVRNLVAEGYSAILVASALLPKWGVGSTARN</sequence>
<evidence type="ECO:0000256" key="5">
    <source>
        <dbReference type="RuleBase" id="RU003657"/>
    </source>
</evidence>
<dbReference type="OrthoDB" id="1796087at2"/>
<dbReference type="Gene3D" id="3.20.20.70">
    <property type="entry name" value="Aldolase class I"/>
    <property type="match status" value="1"/>
</dbReference>
<protein>
    <submittedName>
        <fullName evidence="6">HisA/hisF family protein</fullName>
    </submittedName>
</protein>